<sequence length="200" mass="22420">MLPSQPPIKELPYLEYTTSWGRWGEGHLELKRPSLSNPDINARHDGWGPTANATNVDERGTCIWNMGHLYDMAMFGTWRIIWGVQAHLLREAANEQPYDSDADEYPLKANVRIDGPMVHDGSVDGSADLKIPLSDALKGHEVYFEGIYHRSCRGGSWGGGSSKLKRYYTFPAIDLDAPSSSSDDDWDNDEDDESEEEDDA</sequence>
<feature type="region of interest" description="Disordered" evidence="1">
    <location>
        <begin position="174"/>
        <end position="200"/>
    </location>
</feature>
<accession>A0A8K0X5K7</accession>
<gene>
    <name evidence="2" type="ORF">B0T11DRAFT_276177</name>
</gene>
<reference evidence="2" key="1">
    <citation type="journal article" date="2021" name="Nat. Commun.">
        <title>Genetic determinants of endophytism in the Arabidopsis root mycobiome.</title>
        <authorList>
            <person name="Mesny F."/>
            <person name="Miyauchi S."/>
            <person name="Thiergart T."/>
            <person name="Pickel B."/>
            <person name="Atanasova L."/>
            <person name="Karlsson M."/>
            <person name="Huettel B."/>
            <person name="Barry K.W."/>
            <person name="Haridas S."/>
            <person name="Chen C."/>
            <person name="Bauer D."/>
            <person name="Andreopoulos W."/>
            <person name="Pangilinan J."/>
            <person name="LaButti K."/>
            <person name="Riley R."/>
            <person name="Lipzen A."/>
            <person name="Clum A."/>
            <person name="Drula E."/>
            <person name="Henrissat B."/>
            <person name="Kohler A."/>
            <person name="Grigoriev I.V."/>
            <person name="Martin F.M."/>
            <person name="Hacquard S."/>
        </authorList>
    </citation>
    <scope>NUCLEOTIDE SEQUENCE</scope>
    <source>
        <strain evidence="2">MPI-CAGE-AT-0016</strain>
    </source>
</reference>
<evidence type="ECO:0000313" key="2">
    <source>
        <dbReference type="EMBL" id="KAH7367933.1"/>
    </source>
</evidence>
<feature type="compositionally biased region" description="Acidic residues" evidence="1">
    <location>
        <begin position="182"/>
        <end position="200"/>
    </location>
</feature>
<keyword evidence="3" id="KW-1185">Reference proteome</keyword>
<evidence type="ECO:0000256" key="1">
    <source>
        <dbReference type="SAM" id="MobiDB-lite"/>
    </source>
</evidence>
<protein>
    <submittedName>
        <fullName evidence="2">Uncharacterized protein</fullName>
    </submittedName>
</protein>
<organism evidence="2 3">
    <name type="scientific">Plectosphaerella cucumerina</name>
    <dbReference type="NCBI Taxonomy" id="40658"/>
    <lineage>
        <taxon>Eukaryota</taxon>
        <taxon>Fungi</taxon>
        <taxon>Dikarya</taxon>
        <taxon>Ascomycota</taxon>
        <taxon>Pezizomycotina</taxon>
        <taxon>Sordariomycetes</taxon>
        <taxon>Hypocreomycetidae</taxon>
        <taxon>Glomerellales</taxon>
        <taxon>Plectosphaerellaceae</taxon>
        <taxon>Plectosphaerella</taxon>
    </lineage>
</organism>
<name>A0A8K0X5K7_9PEZI</name>
<dbReference type="Proteomes" id="UP000813385">
    <property type="component" value="Unassembled WGS sequence"/>
</dbReference>
<dbReference type="AlphaFoldDB" id="A0A8K0X5K7"/>
<proteinExistence type="predicted"/>
<dbReference type="EMBL" id="JAGPXD010000002">
    <property type="protein sequence ID" value="KAH7367933.1"/>
    <property type="molecule type" value="Genomic_DNA"/>
</dbReference>
<evidence type="ECO:0000313" key="3">
    <source>
        <dbReference type="Proteomes" id="UP000813385"/>
    </source>
</evidence>
<comment type="caution">
    <text evidence="2">The sequence shown here is derived from an EMBL/GenBank/DDBJ whole genome shotgun (WGS) entry which is preliminary data.</text>
</comment>